<dbReference type="PROSITE" id="PS51034">
    <property type="entry name" value="ZP_2"/>
    <property type="match status" value="1"/>
</dbReference>
<keyword evidence="3" id="KW-1185">Reference proteome</keyword>
<name>A0ABN7T6M7_OIKDI</name>
<evidence type="ECO:0000313" key="3">
    <source>
        <dbReference type="Proteomes" id="UP001158576"/>
    </source>
</evidence>
<dbReference type="EMBL" id="OU015567">
    <property type="protein sequence ID" value="CAG5113264.1"/>
    <property type="molecule type" value="Genomic_DNA"/>
</dbReference>
<dbReference type="InterPro" id="IPR001507">
    <property type="entry name" value="ZP_dom"/>
</dbReference>
<evidence type="ECO:0000313" key="2">
    <source>
        <dbReference type="EMBL" id="CAG5113264.1"/>
    </source>
</evidence>
<organism evidence="2 3">
    <name type="scientific">Oikopleura dioica</name>
    <name type="common">Tunicate</name>
    <dbReference type="NCBI Taxonomy" id="34765"/>
    <lineage>
        <taxon>Eukaryota</taxon>
        <taxon>Metazoa</taxon>
        <taxon>Chordata</taxon>
        <taxon>Tunicata</taxon>
        <taxon>Appendicularia</taxon>
        <taxon>Copelata</taxon>
        <taxon>Oikopleuridae</taxon>
        <taxon>Oikopleura</taxon>
    </lineage>
</organism>
<protein>
    <submittedName>
        <fullName evidence="2">Oidioi.mRNA.OKI2018_I69.chr2.g7384.t1.cds</fullName>
    </submittedName>
</protein>
<sequence length="213" mass="24017">MDNLTFRTVLVTFMHRIQGVRILKRREIPLKCEYEIQSIQSSSRPQLRSAVVIDEGFKSSDVSLDQLVGDSNFQLEVNDLGNGFLLGKKFSIHISFDSPLEKLGWSIDSCSVEVQGDEKFDFLKNGCGLDFLDISTSADWFQIGSGNVEIFLNAFELGDSNGAFSMTCEIKLCYASNGLEPDEETYCNLFSQRRCENEFTDFSLSSSDIFMLK</sequence>
<dbReference type="Proteomes" id="UP001158576">
    <property type="component" value="Chromosome 2"/>
</dbReference>
<feature type="domain" description="ZP" evidence="1">
    <location>
        <begin position="1"/>
        <end position="194"/>
    </location>
</feature>
<reference evidence="2 3" key="1">
    <citation type="submission" date="2021-04" db="EMBL/GenBank/DDBJ databases">
        <authorList>
            <person name="Bliznina A."/>
        </authorList>
    </citation>
    <scope>NUCLEOTIDE SEQUENCE [LARGE SCALE GENOMIC DNA]</scope>
</reference>
<accession>A0ABN7T6M7</accession>
<evidence type="ECO:0000259" key="1">
    <source>
        <dbReference type="PROSITE" id="PS51034"/>
    </source>
</evidence>
<proteinExistence type="predicted"/>
<gene>
    <name evidence="2" type="ORF">OKIOD_LOCUS16149</name>
</gene>